<dbReference type="InterPro" id="IPR046335">
    <property type="entry name" value="LacI/GalR-like_sensor"/>
</dbReference>
<dbReference type="EMBL" id="LT629688">
    <property type="protein sequence ID" value="SDD86185.1"/>
    <property type="molecule type" value="Genomic_DNA"/>
</dbReference>
<dbReference type="Gene3D" id="3.40.50.2300">
    <property type="match status" value="2"/>
</dbReference>
<dbReference type="Pfam" id="PF00356">
    <property type="entry name" value="LacI"/>
    <property type="match status" value="1"/>
</dbReference>
<reference evidence="6 7" key="1">
    <citation type="submission" date="2016-10" db="EMBL/GenBank/DDBJ databases">
        <authorList>
            <person name="de Groot N.N."/>
        </authorList>
    </citation>
    <scope>NUCLEOTIDE SEQUENCE [LARGE SCALE GENOMIC DNA]</scope>
    <source>
        <strain evidence="6 7">MON 2.2</strain>
    </source>
</reference>
<dbReference type="Gene3D" id="1.10.260.40">
    <property type="entry name" value="lambda repressor-like DNA-binding domains"/>
    <property type="match status" value="1"/>
</dbReference>
<evidence type="ECO:0000256" key="3">
    <source>
        <dbReference type="ARBA" id="ARBA00023163"/>
    </source>
</evidence>
<feature type="domain" description="HTH lacI-type" evidence="5">
    <location>
        <begin position="10"/>
        <end position="64"/>
    </location>
</feature>
<dbReference type="Proteomes" id="UP000198546">
    <property type="component" value="Chromosome i"/>
</dbReference>
<protein>
    <submittedName>
        <fullName evidence="6">Transcriptional regulator, LacI family</fullName>
    </submittedName>
</protein>
<feature type="region of interest" description="Disordered" evidence="4">
    <location>
        <begin position="313"/>
        <end position="335"/>
    </location>
</feature>
<keyword evidence="3" id="KW-0804">Transcription</keyword>
<dbReference type="PROSITE" id="PS00356">
    <property type="entry name" value="HTH_LACI_1"/>
    <property type="match status" value="1"/>
</dbReference>
<dbReference type="InterPro" id="IPR028082">
    <property type="entry name" value="Peripla_BP_I"/>
</dbReference>
<sequence>MLDPMGSGQVRLSDVAAVAGVSLSTASKALSGSTRISLATRERVRAAATRLDFRPDALAQSFASGRSRTIGVLTHRATNTFSQPVLIGAVLLLGEQDQATLVHDGDVAVHRRLGQSVRELQARRIDGLLVIGDGHEQVTASVTHHFAVPVSYAFTASDAEEDVVFLPDNEAAGRIAAEHLLSRGRRRIAHLTGPRQSLAVQLRETGFREALGSAGVHPVGPVLRSHWGRPWGAEAMTRLLDSGTDVDAVFCGNDHIALGALDVCTRRGISVPDDIALIGVDNWEGVVVDQNIRQLTTVDLELMALGRRAAASLLGERPTPGQHRSPPTLVQGPST</sequence>
<dbReference type="STRING" id="675864.SAMN04489747_1919"/>
<dbReference type="Pfam" id="PF13377">
    <property type="entry name" value="Peripla_BP_3"/>
    <property type="match status" value="1"/>
</dbReference>
<dbReference type="SUPFAM" id="SSF53822">
    <property type="entry name" value="Periplasmic binding protein-like I"/>
    <property type="match status" value="1"/>
</dbReference>
<name>A0A1G6Y9C9_9ACTN</name>
<dbReference type="InterPro" id="IPR010982">
    <property type="entry name" value="Lambda_DNA-bd_dom_sf"/>
</dbReference>
<evidence type="ECO:0000313" key="6">
    <source>
        <dbReference type="EMBL" id="SDD86185.1"/>
    </source>
</evidence>
<dbReference type="InterPro" id="IPR000843">
    <property type="entry name" value="HTH_LacI"/>
</dbReference>
<evidence type="ECO:0000313" key="7">
    <source>
        <dbReference type="Proteomes" id="UP000198546"/>
    </source>
</evidence>
<evidence type="ECO:0000259" key="5">
    <source>
        <dbReference type="PROSITE" id="PS50932"/>
    </source>
</evidence>
<dbReference type="PROSITE" id="PS50932">
    <property type="entry name" value="HTH_LACI_2"/>
    <property type="match status" value="1"/>
</dbReference>
<keyword evidence="2" id="KW-0238">DNA-binding</keyword>
<evidence type="ECO:0000256" key="2">
    <source>
        <dbReference type="ARBA" id="ARBA00023125"/>
    </source>
</evidence>
<dbReference type="SUPFAM" id="SSF47413">
    <property type="entry name" value="lambda repressor-like DNA-binding domains"/>
    <property type="match status" value="1"/>
</dbReference>
<dbReference type="PANTHER" id="PTHR30146:SF33">
    <property type="entry name" value="TRANSCRIPTIONAL REGULATOR"/>
    <property type="match status" value="1"/>
</dbReference>
<evidence type="ECO:0000256" key="4">
    <source>
        <dbReference type="SAM" id="MobiDB-lite"/>
    </source>
</evidence>
<organism evidence="6 7">
    <name type="scientific">Auraticoccus monumenti</name>
    <dbReference type="NCBI Taxonomy" id="675864"/>
    <lineage>
        <taxon>Bacteria</taxon>
        <taxon>Bacillati</taxon>
        <taxon>Actinomycetota</taxon>
        <taxon>Actinomycetes</taxon>
        <taxon>Propionibacteriales</taxon>
        <taxon>Propionibacteriaceae</taxon>
        <taxon>Auraticoccus</taxon>
    </lineage>
</organism>
<evidence type="ECO:0000256" key="1">
    <source>
        <dbReference type="ARBA" id="ARBA00023015"/>
    </source>
</evidence>
<proteinExistence type="predicted"/>
<keyword evidence="1" id="KW-0805">Transcription regulation</keyword>
<gene>
    <name evidence="6" type="ORF">SAMN04489747_1919</name>
</gene>
<dbReference type="GO" id="GO:0003700">
    <property type="term" value="F:DNA-binding transcription factor activity"/>
    <property type="evidence" value="ECO:0007669"/>
    <property type="project" value="TreeGrafter"/>
</dbReference>
<accession>A0A1G6Y9C9</accession>
<dbReference type="PANTHER" id="PTHR30146">
    <property type="entry name" value="LACI-RELATED TRANSCRIPTIONAL REPRESSOR"/>
    <property type="match status" value="1"/>
</dbReference>
<dbReference type="AlphaFoldDB" id="A0A1G6Y9C9"/>
<dbReference type="GO" id="GO:0000976">
    <property type="term" value="F:transcription cis-regulatory region binding"/>
    <property type="evidence" value="ECO:0007669"/>
    <property type="project" value="TreeGrafter"/>
</dbReference>
<keyword evidence="7" id="KW-1185">Reference proteome</keyword>
<dbReference type="SMART" id="SM00354">
    <property type="entry name" value="HTH_LACI"/>
    <property type="match status" value="1"/>
</dbReference>
<dbReference type="CDD" id="cd01392">
    <property type="entry name" value="HTH_LacI"/>
    <property type="match status" value="1"/>
</dbReference>